<evidence type="ECO:0000256" key="10">
    <source>
        <dbReference type="ARBA" id="ARBA00048639"/>
    </source>
</evidence>
<feature type="binding site" evidence="11">
    <location>
        <position position="70"/>
    </location>
    <ligand>
        <name>substrate</name>
    </ligand>
</feature>
<dbReference type="CDD" id="cd04738">
    <property type="entry name" value="DHOD_2_like"/>
    <property type="match status" value="1"/>
</dbReference>
<evidence type="ECO:0000256" key="7">
    <source>
        <dbReference type="ARBA" id="ARBA00022975"/>
    </source>
</evidence>
<feature type="binding site" evidence="11">
    <location>
        <begin position="246"/>
        <end position="247"/>
    </location>
    <ligand>
        <name>substrate</name>
    </ligand>
</feature>
<dbReference type="GO" id="GO:0044205">
    <property type="term" value="P:'de novo' UMP biosynthetic process"/>
    <property type="evidence" value="ECO:0007669"/>
    <property type="project" value="UniProtKB-UniRule"/>
</dbReference>
<evidence type="ECO:0000256" key="6">
    <source>
        <dbReference type="ARBA" id="ARBA00022643"/>
    </source>
</evidence>
<keyword evidence="8 11" id="KW-0560">Oxidoreductase</keyword>
<dbReference type="GO" id="GO:0005737">
    <property type="term" value="C:cytoplasm"/>
    <property type="evidence" value="ECO:0007669"/>
    <property type="project" value="InterPro"/>
</dbReference>
<protein>
    <recommendedName>
        <fullName evidence="11">Dihydroorotate dehydrogenase (quinone)</fullName>
        <ecNumber evidence="11">1.3.5.2</ecNumber>
    </recommendedName>
    <alternativeName>
        <fullName evidence="11">DHOdehase</fullName>
        <shortName evidence="11">DHOD</shortName>
        <shortName evidence="11">DHODase</shortName>
    </alternativeName>
    <alternativeName>
        <fullName evidence="11">Dihydroorotate oxidase</fullName>
    </alternativeName>
</protein>
<gene>
    <name evidence="11" type="primary">pyrD</name>
    <name evidence="13" type="ORF">H9888_07915</name>
</gene>
<dbReference type="PROSITE" id="PS00911">
    <property type="entry name" value="DHODEHASE_1"/>
    <property type="match status" value="1"/>
</dbReference>
<dbReference type="NCBIfam" id="NF003652">
    <property type="entry name" value="PRK05286.2-5"/>
    <property type="match status" value="1"/>
</dbReference>
<feature type="domain" description="Dihydroorotate dehydrogenase catalytic" evidence="12">
    <location>
        <begin position="49"/>
        <end position="341"/>
    </location>
</feature>
<keyword evidence="7 11" id="KW-0665">Pyrimidine biosynthesis</keyword>
<keyword evidence="11" id="KW-1003">Cell membrane</keyword>
<feature type="binding site" evidence="11">
    <location>
        <position position="245"/>
    </location>
    <ligand>
        <name>FMN</name>
        <dbReference type="ChEBI" id="CHEBI:58210"/>
    </ligand>
</feature>
<comment type="catalytic activity">
    <reaction evidence="10 11">
        <text>(S)-dihydroorotate + a quinone = orotate + a quinol</text>
        <dbReference type="Rhea" id="RHEA:30187"/>
        <dbReference type="ChEBI" id="CHEBI:24646"/>
        <dbReference type="ChEBI" id="CHEBI:30839"/>
        <dbReference type="ChEBI" id="CHEBI:30864"/>
        <dbReference type="ChEBI" id="CHEBI:132124"/>
        <dbReference type="EC" id="1.3.5.2"/>
    </reaction>
</comment>
<feature type="binding site" evidence="11">
    <location>
        <begin position="321"/>
        <end position="322"/>
    </location>
    <ligand>
        <name>FMN</name>
        <dbReference type="ChEBI" id="CHEBI:58210"/>
    </ligand>
</feature>
<proteinExistence type="inferred from homology"/>
<dbReference type="InterPro" id="IPR012135">
    <property type="entry name" value="Dihydroorotate_DH_1_2"/>
</dbReference>
<feature type="binding site" evidence="11">
    <location>
        <position position="271"/>
    </location>
    <ligand>
        <name>FMN</name>
        <dbReference type="ChEBI" id="CHEBI:58210"/>
    </ligand>
</feature>
<comment type="cofactor">
    <cofactor evidence="11">
        <name>FMN</name>
        <dbReference type="ChEBI" id="CHEBI:58210"/>
    </cofactor>
    <text evidence="11">Binds 1 FMN per subunit.</text>
</comment>
<dbReference type="PANTHER" id="PTHR48109">
    <property type="entry name" value="DIHYDROOROTATE DEHYDROGENASE (QUINONE), MITOCHONDRIAL-RELATED"/>
    <property type="match status" value="1"/>
</dbReference>
<evidence type="ECO:0000259" key="12">
    <source>
        <dbReference type="Pfam" id="PF01180"/>
    </source>
</evidence>
<feature type="binding site" evidence="11">
    <location>
        <position position="181"/>
    </location>
    <ligand>
        <name>substrate</name>
    </ligand>
</feature>
<feature type="binding site" evidence="11">
    <location>
        <position position="143"/>
    </location>
    <ligand>
        <name>FMN</name>
        <dbReference type="ChEBI" id="CHEBI:58210"/>
    </ligand>
</feature>
<evidence type="ECO:0000256" key="1">
    <source>
        <dbReference type="ARBA" id="ARBA00003125"/>
    </source>
</evidence>
<evidence type="ECO:0000313" key="13">
    <source>
        <dbReference type="EMBL" id="HIW11403.1"/>
    </source>
</evidence>
<comment type="subcellular location">
    <subcellularLocation>
        <location evidence="11">Cell membrane</location>
        <topology evidence="11">Peripheral membrane protein</topology>
    </subcellularLocation>
    <subcellularLocation>
        <location evidence="2">Membrane</location>
    </subcellularLocation>
</comment>
<evidence type="ECO:0000256" key="2">
    <source>
        <dbReference type="ARBA" id="ARBA00004370"/>
    </source>
</evidence>
<keyword evidence="6 11" id="KW-0288">FMN</keyword>
<evidence type="ECO:0000256" key="4">
    <source>
        <dbReference type="ARBA" id="ARBA00005359"/>
    </source>
</evidence>
<dbReference type="NCBIfam" id="NF003645">
    <property type="entry name" value="PRK05286.1-2"/>
    <property type="match status" value="1"/>
</dbReference>
<dbReference type="InterPro" id="IPR050074">
    <property type="entry name" value="DHO_dehydrogenase"/>
</dbReference>
<dbReference type="NCBIfam" id="TIGR01036">
    <property type="entry name" value="pyrD_sub2"/>
    <property type="match status" value="1"/>
</dbReference>
<feature type="binding site" evidence="11">
    <location>
        <position position="90"/>
    </location>
    <ligand>
        <name>FMN</name>
        <dbReference type="ChEBI" id="CHEBI:58210"/>
    </ligand>
</feature>
<dbReference type="PIRSF" id="PIRSF000164">
    <property type="entry name" value="DHO_oxidase"/>
    <property type="match status" value="1"/>
</dbReference>
<feature type="binding site" evidence="11">
    <location>
        <position position="176"/>
    </location>
    <ligand>
        <name>substrate</name>
    </ligand>
</feature>
<reference evidence="13" key="2">
    <citation type="submission" date="2021-04" db="EMBL/GenBank/DDBJ databases">
        <authorList>
            <person name="Gilroy R."/>
        </authorList>
    </citation>
    <scope>NUCLEOTIDE SEQUENCE</scope>
    <source>
        <strain evidence="13">ChiBcec15-1070</strain>
    </source>
</reference>
<comment type="function">
    <text evidence="1 11">Catalyzes the conversion of dihydroorotate to orotate with quinone as electron acceptor.</text>
</comment>
<feature type="binding site" evidence="11">
    <location>
        <position position="300"/>
    </location>
    <ligand>
        <name>FMN</name>
        <dbReference type="ChEBI" id="CHEBI:58210"/>
    </ligand>
</feature>
<dbReference type="AlphaFoldDB" id="A0A9D1TYB8"/>
<comment type="similarity">
    <text evidence="4 11">Belongs to the dihydroorotate dehydrogenase family. Type 2 subfamily.</text>
</comment>
<dbReference type="InterPro" id="IPR001295">
    <property type="entry name" value="Dihydroorotate_DH_CS"/>
</dbReference>
<evidence type="ECO:0000256" key="5">
    <source>
        <dbReference type="ARBA" id="ARBA00022630"/>
    </source>
</evidence>
<evidence type="ECO:0000313" key="14">
    <source>
        <dbReference type="Proteomes" id="UP000823926"/>
    </source>
</evidence>
<feature type="binding site" evidence="11">
    <location>
        <begin position="115"/>
        <end position="119"/>
    </location>
    <ligand>
        <name>substrate</name>
    </ligand>
</feature>
<comment type="caution">
    <text evidence="13">The sequence shown here is derived from an EMBL/GenBank/DDBJ whole genome shotgun (WGS) entry which is preliminary data.</text>
</comment>
<comment type="subunit">
    <text evidence="11">Monomer.</text>
</comment>
<feature type="binding site" evidence="11">
    <location>
        <begin position="66"/>
        <end position="70"/>
    </location>
    <ligand>
        <name>FMN</name>
        <dbReference type="ChEBI" id="CHEBI:58210"/>
    </ligand>
</feature>
<dbReference type="GO" id="GO:0005886">
    <property type="term" value="C:plasma membrane"/>
    <property type="evidence" value="ECO:0007669"/>
    <property type="project" value="UniProtKB-SubCell"/>
</dbReference>
<dbReference type="EC" id="1.3.5.2" evidence="11"/>
<dbReference type="GO" id="GO:0106430">
    <property type="term" value="F:dihydroorotate dehydrogenase (quinone) activity"/>
    <property type="evidence" value="ECO:0007669"/>
    <property type="project" value="UniProtKB-EC"/>
</dbReference>
<evidence type="ECO:0000256" key="3">
    <source>
        <dbReference type="ARBA" id="ARBA00005161"/>
    </source>
</evidence>
<name>A0A9D1TYB8_9BACT</name>
<feature type="binding site" evidence="11">
    <location>
        <position position="217"/>
    </location>
    <ligand>
        <name>FMN</name>
        <dbReference type="ChEBI" id="CHEBI:58210"/>
    </ligand>
</feature>
<dbReference type="HAMAP" id="MF_00225">
    <property type="entry name" value="DHO_dh_type2"/>
    <property type="match status" value="1"/>
</dbReference>
<dbReference type="PROSITE" id="PS00912">
    <property type="entry name" value="DHODEHASE_2"/>
    <property type="match status" value="1"/>
</dbReference>
<keyword evidence="5 11" id="KW-0285">Flavoprotein</keyword>
<keyword evidence="9 11" id="KW-0472">Membrane</keyword>
<feature type="active site" description="Nucleophile" evidence="11">
    <location>
        <position position="179"/>
    </location>
</feature>
<dbReference type="Pfam" id="PF01180">
    <property type="entry name" value="DHO_dh"/>
    <property type="match status" value="1"/>
</dbReference>
<dbReference type="EMBL" id="DXHL01000035">
    <property type="protein sequence ID" value="HIW11403.1"/>
    <property type="molecule type" value="Genomic_DNA"/>
</dbReference>
<dbReference type="InterPro" id="IPR013785">
    <property type="entry name" value="Aldolase_TIM"/>
</dbReference>
<evidence type="ECO:0000256" key="9">
    <source>
        <dbReference type="ARBA" id="ARBA00023136"/>
    </source>
</evidence>
<dbReference type="GO" id="GO:0006207">
    <property type="term" value="P:'de novo' pyrimidine nucleobase biosynthetic process"/>
    <property type="evidence" value="ECO:0007669"/>
    <property type="project" value="UniProtKB-UniRule"/>
</dbReference>
<dbReference type="Proteomes" id="UP000823926">
    <property type="component" value="Unassembled WGS sequence"/>
</dbReference>
<dbReference type="SUPFAM" id="SSF51395">
    <property type="entry name" value="FMN-linked oxidoreductases"/>
    <property type="match status" value="1"/>
</dbReference>
<feature type="binding site" evidence="11">
    <location>
        <position position="176"/>
    </location>
    <ligand>
        <name>FMN</name>
        <dbReference type="ChEBI" id="CHEBI:58210"/>
    </ligand>
</feature>
<organism evidence="13 14">
    <name type="scientific">Candidatus Rikenella faecigallinarum</name>
    <dbReference type="NCBI Taxonomy" id="2838745"/>
    <lineage>
        <taxon>Bacteria</taxon>
        <taxon>Pseudomonadati</taxon>
        <taxon>Bacteroidota</taxon>
        <taxon>Bacteroidia</taxon>
        <taxon>Bacteroidales</taxon>
        <taxon>Rikenellaceae</taxon>
        <taxon>Rikenella</taxon>
    </lineage>
</organism>
<evidence type="ECO:0000256" key="11">
    <source>
        <dbReference type="HAMAP-Rule" id="MF_00225"/>
    </source>
</evidence>
<accession>A0A9D1TYB8</accession>
<dbReference type="InterPro" id="IPR005719">
    <property type="entry name" value="Dihydroorotate_DH_2"/>
</dbReference>
<reference evidence="13" key="1">
    <citation type="journal article" date="2021" name="PeerJ">
        <title>Extensive microbial diversity within the chicken gut microbiome revealed by metagenomics and culture.</title>
        <authorList>
            <person name="Gilroy R."/>
            <person name="Ravi A."/>
            <person name="Getino M."/>
            <person name="Pursley I."/>
            <person name="Horton D.L."/>
            <person name="Alikhan N.F."/>
            <person name="Baker D."/>
            <person name="Gharbi K."/>
            <person name="Hall N."/>
            <person name="Watson M."/>
            <person name="Adriaenssens E.M."/>
            <person name="Foster-Nyarko E."/>
            <person name="Jarju S."/>
            <person name="Secka A."/>
            <person name="Antonio M."/>
            <person name="Oren A."/>
            <person name="Chaudhuri R.R."/>
            <person name="La Ragione R."/>
            <person name="Hildebrand F."/>
            <person name="Pallen M.J."/>
        </authorList>
    </citation>
    <scope>NUCLEOTIDE SEQUENCE</scope>
    <source>
        <strain evidence="13">ChiBcec15-1070</strain>
    </source>
</reference>
<dbReference type="PANTHER" id="PTHR48109:SF4">
    <property type="entry name" value="DIHYDROOROTATE DEHYDROGENASE (QUINONE), MITOCHONDRIAL"/>
    <property type="match status" value="1"/>
</dbReference>
<evidence type="ECO:0000256" key="8">
    <source>
        <dbReference type="ARBA" id="ARBA00023002"/>
    </source>
</evidence>
<comment type="pathway">
    <text evidence="3 11">Pyrimidine metabolism; UMP biosynthesis via de novo pathway; orotate from (S)-dihydroorotate (quinone route): step 1/1.</text>
</comment>
<dbReference type="InterPro" id="IPR005720">
    <property type="entry name" value="Dihydroorotate_DH_cat"/>
</dbReference>
<dbReference type="Gene3D" id="3.20.20.70">
    <property type="entry name" value="Aldolase class I"/>
    <property type="match status" value="1"/>
</dbReference>
<sequence>MYKILRPLLFKLQPETIHHLIVRLLRVMHYVPFAKALLRTRYTRRAPELEREVLGLKFPNPIGMAAGFDKDAEVYDMLGALGFGFVEIGTVTPKPQNGNPKPRCFRLPADKAIINRMGFNNRGVQNAVRNLRHRKPGLIIGGNIGKNTLTPNEQAPCDYLKAFRALYDYVDYFVVNVSCPNVACLTALQSKASTVAILEPLKEFRQGQSDYRPILLKISPDLTREQVDQMIEVVEECKIDGIVATNTTTSREELQSDPARVTQIGKGGLSGGPLTERSREMVRYIHQKTEGSVPIIGVGGIMSVEDAVAMLEAGASLVQVYSGMIYEGPGLMKRICKRLENKA</sequence>